<dbReference type="EMBL" id="CAKOGL010000023">
    <property type="protein sequence ID" value="CAH2100795.1"/>
    <property type="molecule type" value="Genomic_DNA"/>
</dbReference>
<evidence type="ECO:0000313" key="1">
    <source>
        <dbReference type="EMBL" id="CAH2100795.1"/>
    </source>
</evidence>
<organism evidence="1 2">
    <name type="scientific">Euphydryas editha</name>
    <name type="common">Edith's checkerspot</name>
    <dbReference type="NCBI Taxonomy" id="104508"/>
    <lineage>
        <taxon>Eukaryota</taxon>
        <taxon>Metazoa</taxon>
        <taxon>Ecdysozoa</taxon>
        <taxon>Arthropoda</taxon>
        <taxon>Hexapoda</taxon>
        <taxon>Insecta</taxon>
        <taxon>Pterygota</taxon>
        <taxon>Neoptera</taxon>
        <taxon>Endopterygota</taxon>
        <taxon>Lepidoptera</taxon>
        <taxon>Glossata</taxon>
        <taxon>Ditrysia</taxon>
        <taxon>Papilionoidea</taxon>
        <taxon>Nymphalidae</taxon>
        <taxon>Nymphalinae</taxon>
        <taxon>Euphydryas</taxon>
    </lineage>
</organism>
<proteinExistence type="predicted"/>
<reference evidence="1" key="1">
    <citation type="submission" date="2022-03" db="EMBL/GenBank/DDBJ databases">
        <authorList>
            <person name="Tunstrom K."/>
        </authorList>
    </citation>
    <scope>NUCLEOTIDE SEQUENCE</scope>
</reference>
<dbReference type="AlphaFoldDB" id="A0AAU9UN18"/>
<dbReference type="Proteomes" id="UP001153954">
    <property type="component" value="Unassembled WGS sequence"/>
</dbReference>
<protein>
    <submittedName>
        <fullName evidence="1">Uncharacterized protein</fullName>
    </submittedName>
</protein>
<evidence type="ECO:0000313" key="2">
    <source>
        <dbReference type="Proteomes" id="UP001153954"/>
    </source>
</evidence>
<keyword evidence="2" id="KW-1185">Reference proteome</keyword>
<gene>
    <name evidence="1" type="ORF">EEDITHA_LOCUS15615</name>
</gene>
<name>A0AAU9UN18_EUPED</name>
<comment type="caution">
    <text evidence="1">The sequence shown here is derived from an EMBL/GenBank/DDBJ whole genome shotgun (WGS) entry which is preliminary data.</text>
</comment>
<sequence length="52" mass="6162">MTKFRGKIIQLIKEDIKDFAACSKVLGYDRVPYRKVTALKFTQCYFSVYYKS</sequence>
<accession>A0AAU9UN18</accession>